<gene>
    <name evidence="1" type="ORF">D7S86_01420</name>
</gene>
<dbReference type="AlphaFoldDB" id="A0A494Y7F8"/>
<protein>
    <submittedName>
        <fullName evidence="1">Uncharacterized protein</fullName>
    </submittedName>
</protein>
<evidence type="ECO:0000313" key="2">
    <source>
        <dbReference type="Proteomes" id="UP000270342"/>
    </source>
</evidence>
<comment type="caution">
    <text evidence="1">The sequence shown here is derived from an EMBL/GenBank/DDBJ whole genome shotgun (WGS) entry which is preliminary data.</text>
</comment>
<dbReference type="EMBL" id="RBZU01000001">
    <property type="protein sequence ID" value="RKP58631.1"/>
    <property type="molecule type" value="Genomic_DNA"/>
</dbReference>
<sequence>MIDGNRKDASEQTGGATMAWGEYLSADHICGLRTRLLEMAHELAELEGWPDELVDAVAYEMAAGPVGDIFPNLRHFGERLRVARVDAAKRAFLNHPAWDRNERDDRRPR</sequence>
<accession>A0A494Y7F8</accession>
<keyword evidence="2" id="KW-1185">Reference proteome</keyword>
<reference evidence="1 2" key="1">
    <citation type="submission" date="2018-10" db="EMBL/GenBank/DDBJ databases">
        <title>Robbsia sp. DHC34, isolated from soil.</title>
        <authorList>
            <person name="Gao Z.-H."/>
            <person name="Qiu L.-H."/>
        </authorList>
    </citation>
    <scope>NUCLEOTIDE SEQUENCE [LARGE SCALE GENOMIC DNA]</scope>
    <source>
        <strain evidence="1 2">DHC34</strain>
    </source>
</reference>
<name>A0A494Y7F8_9BURK</name>
<organism evidence="1 2">
    <name type="scientific">Pararobbsia silviterrae</name>
    <dbReference type="NCBI Taxonomy" id="1792498"/>
    <lineage>
        <taxon>Bacteria</taxon>
        <taxon>Pseudomonadati</taxon>
        <taxon>Pseudomonadota</taxon>
        <taxon>Betaproteobacteria</taxon>
        <taxon>Burkholderiales</taxon>
        <taxon>Burkholderiaceae</taxon>
        <taxon>Pararobbsia</taxon>
    </lineage>
</organism>
<evidence type="ECO:0000313" key="1">
    <source>
        <dbReference type="EMBL" id="RKP58631.1"/>
    </source>
</evidence>
<dbReference type="Proteomes" id="UP000270342">
    <property type="component" value="Unassembled WGS sequence"/>
</dbReference>
<proteinExistence type="predicted"/>